<dbReference type="GO" id="GO:0005886">
    <property type="term" value="C:plasma membrane"/>
    <property type="evidence" value="ECO:0007669"/>
    <property type="project" value="UniProtKB-SubCell"/>
</dbReference>
<dbReference type="OrthoDB" id="9788328at2"/>
<keyword evidence="5 7" id="KW-0408">Iron</keyword>
<evidence type="ECO:0000313" key="10">
    <source>
        <dbReference type="Proteomes" id="UP000284547"/>
    </source>
</evidence>
<keyword evidence="7" id="KW-1003">Cell membrane</keyword>
<dbReference type="EMBL" id="QWEY01000004">
    <property type="protein sequence ID" value="RGP37320.1"/>
    <property type="molecule type" value="Genomic_DNA"/>
</dbReference>
<evidence type="ECO:0000256" key="1">
    <source>
        <dbReference type="ARBA" id="ARBA00004141"/>
    </source>
</evidence>
<dbReference type="GO" id="GO:0016679">
    <property type="term" value="F:oxidoreductase activity, acting on diphenols and related substances as donors"/>
    <property type="evidence" value="ECO:0007669"/>
    <property type="project" value="TreeGrafter"/>
</dbReference>
<keyword evidence="7" id="KW-0479">Metal-binding</keyword>
<keyword evidence="2 7" id="KW-0813">Transport</keyword>
<feature type="transmembrane region" description="Helical" evidence="7">
    <location>
        <begin position="81"/>
        <end position="99"/>
    </location>
</feature>
<comment type="caution">
    <text evidence="9">The sequence shown here is derived from an EMBL/GenBank/DDBJ whole genome shotgun (WGS) entry which is preliminary data.</text>
</comment>
<dbReference type="Proteomes" id="UP000284547">
    <property type="component" value="Unassembled WGS sequence"/>
</dbReference>
<dbReference type="AlphaFoldDB" id="A0A411Z2Q3"/>
<sequence length="202" mass="22464">MAAVTDRINGLARRIPTGVVWAGATIPFVWLVWAAATNQLGADPVKAIELKLGLWGLQFLLASLCITPLRRLGLNLLRFRRALGVMAFFYIAMHFLAWVVLDMGLRWDEILRDLYKRPYIILGMVGLLAMLPLAVTSTNPAIRRLGPARWRRLHRLAYVAAMAGAAHFVILVKGWPAEPLLYAGAVAAVLLVRVRLPRPLRA</sequence>
<keyword evidence="3 7" id="KW-0812">Transmembrane</keyword>
<proteinExistence type="inferred from homology"/>
<dbReference type="GO" id="GO:0010181">
    <property type="term" value="F:FMN binding"/>
    <property type="evidence" value="ECO:0007669"/>
    <property type="project" value="UniProtKB-UniRule"/>
</dbReference>
<feature type="transmembrane region" description="Helical" evidence="7">
    <location>
        <begin position="180"/>
        <end position="196"/>
    </location>
</feature>
<feature type="transmembrane region" description="Helical" evidence="7">
    <location>
        <begin position="156"/>
        <end position="174"/>
    </location>
</feature>
<protein>
    <recommendedName>
        <fullName evidence="7">Protein-methionine-sulfoxide reductase heme-binding subunit MsrQ</fullName>
    </recommendedName>
    <alternativeName>
        <fullName evidence="7">Flavocytochrome MsrQ</fullName>
    </alternativeName>
</protein>
<evidence type="ECO:0000256" key="7">
    <source>
        <dbReference type="HAMAP-Rule" id="MF_01207"/>
    </source>
</evidence>
<gene>
    <name evidence="7 9" type="primary">msrQ</name>
    <name evidence="9" type="ORF">D1012_08775</name>
</gene>
<dbReference type="PANTHER" id="PTHR36964">
    <property type="entry name" value="PROTEIN-METHIONINE-SULFOXIDE REDUCTASE HEME-BINDING SUBUNIT MSRQ"/>
    <property type="match status" value="1"/>
</dbReference>
<comment type="cofactor">
    <cofactor evidence="7">
        <name>heme b</name>
        <dbReference type="ChEBI" id="CHEBI:60344"/>
    </cofactor>
    <text evidence="7">Binds 1 heme b (iron(II)-protoporphyrin IX) group per subunit.</text>
</comment>
<keyword evidence="4 7" id="KW-1133">Transmembrane helix</keyword>
<keyword evidence="6 7" id="KW-0472">Membrane</keyword>
<evidence type="ECO:0000256" key="3">
    <source>
        <dbReference type="ARBA" id="ARBA00022692"/>
    </source>
</evidence>
<feature type="transmembrane region" description="Helical" evidence="7">
    <location>
        <begin position="119"/>
        <end position="135"/>
    </location>
</feature>
<accession>A0A411Z2Q3</accession>
<feature type="transmembrane region" description="Helical" evidence="7">
    <location>
        <begin position="52"/>
        <end position="69"/>
    </location>
</feature>
<comment type="cofactor">
    <cofactor evidence="7">
        <name>FMN</name>
        <dbReference type="ChEBI" id="CHEBI:58210"/>
    </cofactor>
    <text evidence="7">Binds 1 FMN per subunit.</text>
</comment>
<evidence type="ECO:0000259" key="8">
    <source>
        <dbReference type="Pfam" id="PF01794"/>
    </source>
</evidence>
<dbReference type="Pfam" id="PF01794">
    <property type="entry name" value="Ferric_reduct"/>
    <property type="match status" value="1"/>
</dbReference>
<keyword evidence="7" id="KW-0285">Flavoprotein</keyword>
<evidence type="ECO:0000256" key="2">
    <source>
        <dbReference type="ARBA" id="ARBA00022448"/>
    </source>
</evidence>
<comment type="similarity">
    <text evidence="7">Belongs to the MsrQ family.</text>
</comment>
<comment type="subcellular location">
    <subcellularLocation>
        <location evidence="7">Cell membrane</location>
        <topology evidence="7">Multi-pass membrane protein</topology>
    </subcellularLocation>
    <subcellularLocation>
        <location evidence="1">Membrane</location>
        <topology evidence="1">Multi-pass membrane protein</topology>
    </subcellularLocation>
</comment>
<dbReference type="RefSeq" id="WP_118151235.1">
    <property type="nucleotide sequence ID" value="NZ_QWEY01000004.1"/>
</dbReference>
<keyword evidence="7" id="KW-0288">FMN</keyword>
<dbReference type="InterPro" id="IPR013130">
    <property type="entry name" value="Fe3_Rdtase_TM_dom"/>
</dbReference>
<reference evidence="9 10" key="1">
    <citation type="submission" date="2018-08" db="EMBL/GenBank/DDBJ databases">
        <title>Flavobacterium tibetense sp. nov., isolated from a wetland YonghuCo on Tibetan Plateau.</title>
        <authorList>
            <person name="Phurbu D."/>
            <person name="Lu H."/>
            <person name="Xing P."/>
        </authorList>
    </citation>
    <scope>NUCLEOTIDE SEQUENCE [LARGE SCALE GENOMIC DNA]</scope>
    <source>
        <strain evidence="9 10">DJC</strain>
    </source>
</reference>
<organism evidence="9 10">
    <name type="scientific">Pseudotabrizicola alkalilacus</name>
    <dbReference type="NCBI Taxonomy" id="2305252"/>
    <lineage>
        <taxon>Bacteria</taxon>
        <taxon>Pseudomonadati</taxon>
        <taxon>Pseudomonadota</taxon>
        <taxon>Alphaproteobacteria</taxon>
        <taxon>Rhodobacterales</taxon>
        <taxon>Paracoccaceae</taxon>
        <taxon>Pseudotabrizicola</taxon>
    </lineage>
</organism>
<comment type="subunit">
    <text evidence="7">Heterodimer of a catalytic subunit (MsrP) and a heme-binding subunit (MsrQ).</text>
</comment>
<dbReference type="GO" id="GO:0009055">
    <property type="term" value="F:electron transfer activity"/>
    <property type="evidence" value="ECO:0007669"/>
    <property type="project" value="UniProtKB-UniRule"/>
</dbReference>
<comment type="function">
    <text evidence="7">Part of the MsrPQ system that repairs oxidized periplasmic proteins containing methionine sulfoxide residues (Met-O), using respiratory chain electrons. Thus protects these proteins from oxidative-stress damage caused by reactive species of oxygen and chlorine generated by the host defense mechanisms. MsrPQ is essential for the maintenance of envelope integrity under bleach stress, rescuing a wide series of structurally unrelated periplasmic proteins from methionine oxidation. MsrQ provides electrons for reduction to the reductase catalytic subunit MsrP, using the quinone pool of the respiratory chain.</text>
</comment>
<dbReference type="GO" id="GO:0046872">
    <property type="term" value="F:metal ion binding"/>
    <property type="evidence" value="ECO:0007669"/>
    <property type="project" value="UniProtKB-KW"/>
</dbReference>
<evidence type="ECO:0000256" key="4">
    <source>
        <dbReference type="ARBA" id="ARBA00022989"/>
    </source>
</evidence>
<dbReference type="HAMAP" id="MF_01207">
    <property type="entry name" value="MsrQ"/>
    <property type="match status" value="1"/>
</dbReference>
<evidence type="ECO:0000313" key="9">
    <source>
        <dbReference type="EMBL" id="RGP37320.1"/>
    </source>
</evidence>
<feature type="transmembrane region" description="Helical" evidence="7">
    <location>
        <begin position="20"/>
        <end position="40"/>
    </location>
</feature>
<keyword evidence="7" id="KW-0249">Electron transport</keyword>
<feature type="domain" description="Ferric oxidoreductase" evidence="8">
    <location>
        <begin position="53"/>
        <end position="164"/>
    </location>
</feature>
<dbReference type="GO" id="GO:0020037">
    <property type="term" value="F:heme binding"/>
    <property type="evidence" value="ECO:0007669"/>
    <property type="project" value="UniProtKB-UniRule"/>
</dbReference>
<dbReference type="PANTHER" id="PTHR36964:SF1">
    <property type="entry name" value="PROTEIN-METHIONINE-SULFOXIDE REDUCTASE HEME-BINDING SUBUNIT MSRQ"/>
    <property type="match status" value="1"/>
</dbReference>
<dbReference type="NCBIfam" id="NF003833">
    <property type="entry name" value="PRK05419.1-5"/>
    <property type="match status" value="1"/>
</dbReference>
<evidence type="ECO:0000256" key="5">
    <source>
        <dbReference type="ARBA" id="ARBA00023004"/>
    </source>
</evidence>
<name>A0A411Z2Q3_9RHOB</name>
<keyword evidence="10" id="KW-1185">Reference proteome</keyword>
<evidence type="ECO:0000256" key="6">
    <source>
        <dbReference type="ARBA" id="ARBA00023136"/>
    </source>
</evidence>
<keyword evidence="7" id="KW-0349">Heme</keyword>
<dbReference type="InterPro" id="IPR022837">
    <property type="entry name" value="MsrQ-like"/>
</dbReference>
<dbReference type="GO" id="GO:0030091">
    <property type="term" value="P:protein repair"/>
    <property type="evidence" value="ECO:0007669"/>
    <property type="project" value="UniProtKB-UniRule"/>
</dbReference>